<protein>
    <submittedName>
        <fullName evidence="2">Ectonucleotide pyrophosphatase/phosphodiesterase</fullName>
    </submittedName>
</protein>
<dbReference type="InterPro" id="IPR002591">
    <property type="entry name" value="Phosphodiest/P_Trfase"/>
</dbReference>
<dbReference type="Proteomes" id="UP001249959">
    <property type="component" value="Unassembled WGS sequence"/>
</dbReference>
<reference evidence="2 3" key="1">
    <citation type="submission" date="2023-09" db="EMBL/GenBank/DDBJ databases">
        <title>Aquirufa genomes.</title>
        <authorList>
            <person name="Pitt A."/>
        </authorList>
    </citation>
    <scope>NUCLEOTIDE SEQUENCE [LARGE SCALE GENOMIC DNA]</scope>
    <source>
        <strain evidence="2 3">LEOWEIH-7C</strain>
    </source>
</reference>
<dbReference type="CDD" id="cd16018">
    <property type="entry name" value="Enpp"/>
    <property type="match status" value="1"/>
</dbReference>
<evidence type="ECO:0000256" key="1">
    <source>
        <dbReference type="SAM" id="SignalP"/>
    </source>
</evidence>
<evidence type="ECO:0000313" key="2">
    <source>
        <dbReference type="EMBL" id="MDU0808651.1"/>
    </source>
</evidence>
<dbReference type="PANTHER" id="PTHR10151">
    <property type="entry name" value="ECTONUCLEOTIDE PYROPHOSPHATASE/PHOSPHODIESTERASE"/>
    <property type="match status" value="1"/>
</dbReference>
<gene>
    <name evidence="2" type="ORF">PQG45_06365</name>
</gene>
<feature type="signal peptide" evidence="1">
    <location>
        <begin position="1"/>
        <end position="18"/>
    </location>
</feature>
<feature type="chain" id="PRO_5046354020" evidence="1">
    <location>
        <begin position="19"/>
        <end position="417"/>
    </location>
</feature>
<dbReference type="Gene3D" id="3.40.720.10">
    <property type="entry name" value="Alkaline Phosphatase, subunit A"/>
    <property type="match status" value="1"/>
</dbReference>
<keyword evidence="1" id="KW-0732">Signal</keyword>
<evidence type="ECO:0000313" key="3">
    <source>
        <dbReference type="Proteomes" id="UP001249959"/>
    </source>
</evidence>
<comment type="caution">
    <text evidence="2">The sequence shown here is derived from an EMBL/GenBank/DDBJ whole genome shotgun (WGS) entry which is preliminary data.</text>
</comment>
<dbReference type="Pfam" id="PF01663">
    <property type="entry name" value="Phosphodiest"/>
    <property type="match status" value="1"/>
</dbReference>
<name>A0ABU3TS09_9BACT</name>
<organism evidence="2 3">
    <name type="scientific">Aquirufa regiilacus</name>
    <dbReference type="NCBI Taxonomy" id="3024868"/>
    <lineage>
        <taxon>Bacteria</taxon>
        <taxon>Pseudomonadati</taxon>
        <taxon>Bacteroidota</taxon>
        <taxon>Cytophagia</taxon>
        <taxon>Cytophagales</taxon>
        <taxon>Flectobacillaceae</taxon>
        <taxon>Aquirufa</taxon>
    </lineage>
</organism>
<accession>A0ABU3TS09</accession>
<dbReference type="Gene3D" id="3.30.1360.180">
    <property type="match status" value="1"/>
</dbReference>
<dbReference type="SUPFAM" id="SSF53649">
    <property type="entry name" value="Alkaline phosphatase-like"/>
    <property type="match status" value="1"/>
</dbReference>
<dbReference type="InterPro" id="IPR017850">
    <property type="entry name" value="Alkaline_phosphatase_core_sf"/>
</dbReference>
<proteinExistence type="predicted"/>
<dbReference type="RefSeq" id="WP_315574653.1">
    <property type="nucleotide sequence ID" value="NZ_JARDXH010000001.1"/>
</dbReference>
<keyword evidence="3" id="KW-1185">Reference proteome</keyword>
<sequence length="417" mass="47010">MRFYYFIILSILSVYVSAQDTTQIVHAERRNAVSQQAKPYVILISADGFRSDFSVKYGAKFLQSRAANGVKAEAMIPSYPTLTFPNHYTLVTGLYPSHHGLVNNRFYDVASGQEYSMGNKKMVAEGKWYGGTPLWVLAEKQGMLSASFYWVASEADIQGIRPTYLYTYNESISIERRIQAVKDWLSLPAEKRPHLITFYFPEVDHDAHEYGPEDPRVGDAVTFVDQSISKLQAALDPLKLPINYVFVSDHGMTTVDTEHPLRKPALLQDTASFKVPSGDALVHVFAKIPAIVPNALNELRKQNLFQAYLLDETPAHWHYRKSDDYFNRLGDILLVPNHPSIFNFGTRKPSPGKHGYDNHLPAMQASFQAWGPAFKTGIKIPAFENVHVYPMVGKILGLTIDESTIDGRLKQLKPILK</sequence>
<dbReference type="EMBL" id="JAVNWW010000002">
    <property type="protein sequence ID" value="MDU0808651.1"/>
    <property type="molecule type" value="Genomic_DNA"/>
</dbReference>
<dbReference type="PANTHER" id="PTHR10151:SF120">
    <property type="entry name" value="BIS(5'-ADENOSYL)-TRIPHOSPHATASE"/>
    <property type="match status" value="1"/>
</dbReference>